<evidence type="ECO:0000256" key="3">
    <source>
        <dbReference type="ARBA" id="ARBA00022763"/>
    </source>
</evidence>
<feature type="compositionally biased region" description="Polar residues" evidence="8">
    <location>
        <begin position="18"/>
        <end position="28"/>
    </location>
</feature>
<dbReference type="GO" id="GO:0030915">
    <property type="term" value="C:Smc5-Smc6 complex"/>
    <property type="evidence" value="ECO:0007669"/>
    <property type="project" value="UniProtKB-UniRule"/>
</dbReference>
<dbReference type="GO" id="GO:0005634">
    <property type="term" value="C:nucleus"/>
    <property type="evidence" value="ECO:0007669"/>
    <property type="project" value="UniProtKB-SubCell"/>
</dbReference>
<evidence type="ECO:0000256" key="4">
    <source>
        <dbReference type="ARBA" id="ARBA00023172"/>
    </source>
</evidence>
<comment type="function">
    <text evidence="7">Component of the SMC5-SMC6 complex, that promotes sister chromatid alignment after DNA damage and facilitates double-stranded DNA breaks (DSBs) repair via homologous recombination between sister chromatids.</text>
</comment>
<dbReference type="AlphaFoldDB" id="A0A9P6U229"/>
<dbReference type="GO" id="GO:0006310">
    <property type="term" value="P:DNA recombination"/>
    <property type="evidence" value="ECO:0007669"/>
    <property type="project" value="UniProtKB-UniRule"/>
</dbReference>
<feature type="compositionally biased region" description="Low complexity" evidence="8">
    <location>
        <begin position="125"/>
        <end position="136"/>
    </location>
</feature>
<organism evidence="10 11">
    <name type="scientific">Actinomortierella ambigua</name>
    <dbReference type="NCBI Taxonomy" id="1343610"/>
    <lineage>
        <taxon>Eukaryota</taxon>
        <taxon>Fungi</taxon>
        <taxon>Fungi incertae sedis</taxon>
        <taxon>Mucoromycota</taxon>
        <taxon>Mortierellomycotina</taxon>
        <taxon>Mortierellomycetes</taxon>
        <taxon>Mortierellales</taxon>
        <taxon>Mortierellaceae</taxon>
        <taxon>Actinomortierella</taxon>
    </lineage>
</organism>
<gene>
    <name evidence="10" type="primary">NSE4</name>
    <name evidence="10" type="ORF">DFQ27_006025</name>
</gene>
<evidence type="ECO:0000256" key="8">
    <source>
        <dbReference type="SAM" id="MobiDB-lite"/>
    </source>
</evidence>
<dbReference type="Proteomes" id="UP000807716">
    <property type="component" value="Unassembled WGS sequence"/>
</dbReference>
<dbReference type="InterPro" id="IPR014854">
    <property type="entry name" value="Nse4_C"/>
</dbReference>
<keyword evidence="11" id="KW-1185">Reference proteome</keyword>
<dbReference type="GO" id="GO:0006281">
    <property type="term" value="P:DNA repair"/>
    <property type="evidence" value="ECO:0007669"/>
    <property type="project" value="UniProtKB-UniRule"/>
</dbReference>
<evidence type="ECO:0000256" key="1">
    <source>
        <dbReference type="ARBA" id="ARBA00004123"/>
    </source>
</evidence>
<evidence type="ECO:0000256" key="7">
    <source>
        <dbReference type="RuleBase" id="RU365071"/>
    </source>
</evidence>
<protein>
    <recommendedName>
        <fullName evidence="7">Non-structural maintenance of chromosomes element 4</fullName>
    </recommendedName>
</protein>
<reference evidence="10" key="1">
    <citation type="journal article" date="2020" name="Fungal Divers.">
        <title>Resolving the Mortierellaceae phylogeny through synthesis of multi-gene phylogenetics and phylogenomics.</title>
        <authorList>
            <person name="Vandepol N."/>
            <person name="Liber J."/>
            <person name="Desiro A."/>
            <person name="Na H."/>
            <person name="Kennedy M."/>
            <person name="Barry K."/>
            <person name="Grigoriev I.V."/>
            <person name="Miller A.N."/>
            <person name="O'Donnell K."/>
            <person name="Stajich J.E."/>
            <person name="Bonito G."/>
        </authorList>
    </citation>
    <scope>NUCLEOTIDE SEQUENCE</scope>
    <source>
        <strain evidence="10">BC1065</strain>
    </source>
</reference>
<dbReference type="PANTHER" id="PTHR16140">
    <property type="entry name" value="NON-STRUCTURAL MAINTENANCE OF CHROMOSOMES ELEMENT 4"/>
    <property type="match status" value="1"/>
</dbReference>
<dbReference type="OrthoDB" id="361242at2759"/>
<comment type="subunit">
    <text evidence="7">Component of the SMC5-SMC6 complex.</text>
</comment>
<keyword evidence="3 7" id="KW-0227">DNA damage</keyword>
<feature type="region of interest" description="Disordered" evidence="8">
    <location>
        <begin position="1"/>
        <end position="38"/>
    </location>
</feature>
<dbReference type="Pfam" id="PF08743">
    <property type="entry name" value="Nse4_C"/>
    <property type="match status" value="1"/>
</dbReference>
<evidence type="ECO:0000313" key="10">
    <source>
        <dbReference type="EMBL" id="KAG0255852.1"/>
    </source>
</evidence>
<accession>A0A9P6U229</accession>
<evidence type="ECO:0000313" key="11">
    <source>
        <dbReference type="Proteomes" id="UP000807716"/>
    </source>
</evidence>
<dbReference type="EMBL" id="JAAAJB010000438">
    <property type="protein sequence ID" value="KAG0255852.1"/>
    <property type="molecule type" value="Genomic_DNA"/>
</dbReference>
<comment type="similarity">
    <text evidence="2 7">Belongs to the NSE4 family.</text>
</comment>
<dbReference type="InterPro" id="IPR027786">
    <property type="entry name" value="Nse4/EID"/>
</dbReference>
<name>A0A9P6U229_9FUNG</name>
<feature type="compositionally biased region" description="Acidic residues" evidence="8">
    <location>
        <begin position="151"/>
        <end position="165"/>
    </location>
</feature>
<dbReference type="PANTHER" id="PTHR16140:SF0">
    <property type="entry name" value="NON-STRUCTURAL MAINTENANCE OF CHROMOSOMES ELEMENT 4"/>
    <property type="match status" value="1"/>
</dbReference>
<evidence type="ECO:0000256" key="5">
    <source>
        <dbReference type="ARBA" id="ARBA00023204"/>
    </source>
</evidence>
<feature type="compositionally biased region" description="Acidic residues" evidence="8">
    <location>
        <begin position="1"/>
        <end position="11"/>
    </location>
</feature>
<keyword evidence="6 7" id="KW-0539">Nucleus</keyword>
<comment type="subcellular location">
    <subcellularLocation>
        <location evidence="1 7">Nucleus</location>
    </subcellularLocation>
</comment>
<comment type="caution">
    <text evidence="10">The sequence shown here is derived from an EMBL/GenBank/DDBJ whole genome shotgun (WGS) entry which is preliminary data.</text>
</comment>
<keyword evidence="5 7" id="KW-0234">DNA repair</keyword>
<proteinExistence type="inferred from homology"/>
<keyword evidence="4 7" id="KW-0233">DNA recombination</keyword>
<feature type="region of interest" description="Disordered" evidence="8">
    <location>
        <begin position="119"/>
        <end position="172"/>
    </location>
</feature>
<evidence type="ECO:0000259" key="9">
    <source>
        <dbReference type="Pfam" id="PF08743"/>
    </source>
</evidence>
<evidence type="ECO:0000256" key="2">
    <source>
        <dbReference type="ARBA" id="ARBA00008997"/>
    </source>
</evidence>
<evidence type="ECO:0000256" key="6">
    <source>
        <dbReference type="ARBA" id="ARBA00023242"/>
    </source>
</evidence>
<feature type="domain" description="Non-structural maintenance of chromosome element 4 C-terminal" evidence="9">
    <location>
        <begin position="255"/>
        <end position="358"/>
    </location>
</feature>
<sequence length="374" mass="42734">MPRYEDEDSASDTEMNDHQAQPSQTNGNGDFDEADWNRRRMEQRKIRTEYRKLISETEVNRKEFLDPLNNGLLDNVDQANRLFKNDLGVEKSRHLRIGQAGFDESEYLTRLVNRMGGHEIEAETRGNGAAAGSSSSSRRRRRGDAQAEGDVNNDDGDDDDDDDMEAPSGGLDWSRIGRIASRWTRRVPTMDFMLGPMSVEHRARQMGPRTRIVRDPKLMRKPQELQEADIARQENETTKNVVQICNILEQANGRVNLFNLVINPESFGQTVENIFYLSFLIRDGQASIVDADADNPESDLEEGGDHEGKNIQPMVEACEVPTAQDYENGLHKKQLVMNIDMATWREIIEVYDIRKPMIPTRPIREEHVVGKWYG</sequence>